<organism evidence="1">
    <name type="scientific">Rhizophora mucronata</name>
    <name type="common">Asiatic mangrove</name>
    <dbReference type="NCBI Taxonomy" id="61149"/>
    <lineage>
        <taxon>Eukaryota</taxon>
        <taxon>Viridiplantae</taxon>
        <taxon>Streptophyta</taxon>
        <taxon>Embryophyta</taxon>
        <taxon>Tracheophyta</taxon>
        <taxon>Spermatophyta</taxon>
        <taxon>Magnoliopsida</taxon>
        <taxon>eudicotyledons</taxon>
        <taxon>Gunneridae</taxon>
        <taxon>Pentapetalae</taxon>
        <taxon>rosids</taxon>
        <taxon>fabids</taxon>
        <taxon>Malpighiales</taxon>
        <taxon>Rhizophoraceae</taxon>
        <taxon>Rhizophora</taxon>
    </lineage>
</organism>
<evidence type="ECO:0000313" key="1">
    <source>
        <dbReference type="EMBL" id="MBX58629.1"/>
    </source>
</evidence>
<reference evidence="1" key="1">
    <citation type="submission" date="2018-02" db="EMBL/GenBank/DDBJ databases">
        <title>Rhizophora mucronata_Transcriptome.</title>
        <authorList>
            <person name="Meera S.P."/>
            <person name="Sreeshan A."/>
            <person name="Augustine A."/>
        </authorList>
    </citation>
    <scope>NUCLEOTIDE SEQUENCE</scope>
    <source>
        <tissue evidence="1">Leaf</tissue>
    </source>
</reference>
<proteinExistence type="predicted"/>
<protein>
    <submittedName>
        <fullName evidence="1">Uncharacterized protein</fullName>
    </submittedName>
</protein>
<name>A0A2P2PVH0_RHIMU</name>
<dbReference type="EMBL" id="GGEC01078145">
    <property type="protein sequence ID" value="MBX58629.1"/>
    <property type="molecule type" value="Transcribed_RNA"/>
</dbReference>
<dbReference type="AlphaFoldDB" id="A0A2P2PVH0"/>
<accession>A0A2P2PVH0</accession>
<sequence>MMECIAGILSGDELQIHKTPMLFTHNDDRRLPRKIDV</sequence>